<dbReference type="EMBL" id="JAKKSL010000002">
    <property type="protein sequence ID" value="MCI2284101.1"/>
    <property type="molecule type" value="Genomic_DNA"/>
</dbReference>
<dbReference type="InterPro" id="IPR036868">
    <property type="entry name" value="TusA-like_sf"/>
</dbReference>
<name>A0ABS9X1M6_9GAMM</name>
<dbReference type="InterPro" id="IPR001455">
    <property type="entry name" value="TusA-like"/>
</dbReference>
<sequence length="78" mass="9046">MIFQYDASHEKCPLPLVNLRIILKKMKKEDVCVLKISDIGSKESIPNLLAKLGYRYQQRIIDNNIVEITLSKHNVNYS</sequence>
<organism evidence="2 3">
    <name type="scientific">Colwellia maritima</name>
    <dbReference type="NCBI Taxonomy" id="2912588"/>
    <lineage>
        <taxon>Bacteria</taxon>
        <taxon>Pseudomonadati</taxon>
        <taxon>Pseudomonadota</taxon>
        <taxon>Gammaproteobacteria</taxon>
        <taxon>Alteromonadales</taxon>
        <taxon>Colwelliaceae</taxon>
        <taxon>Colwellia</taxon>
    </lineage>
</organism>
<dbReference type="RefSeq" id="WP_242286562.1">
    <property type="nucleotide sequence ID" value="NZ_JAKKSL010000002.1"/>
</dbReference>
<feature type="domain" description="UPF0033" evidence="1">
    <location>
        <begin position="5"/>
        <end position="72"/>
    </location>
</feature>
<accession>A0ABS9X1M6</accession>
<dbReference type="Pfam" id="PF01206">
    <property type="entry name" value="TusA"/>
    <property type="match status" value="1"/>
</dbReference>
<reference evidence="2" key="1">
    <citation type="submission" date="2022-01" db="EMBL/GenBank/DDBJ databases">
        <title>Colwellia maritima, isolated from seawater.</title>
        <authorList>
            <person name="Kristyanto S."/>
            <person name="Jung J."/>
            <person name="Jeon C.O."/>
        </authorList>
    </citation>
    <scope>NUCLEOTIDE SEQUENCE</scope>
    <source>
        <strain evidence="2">MSW7</strain>
    </source>
</reference>
<dbReference type="SUPFAM" id="SSF64307">
    <property type="entry name" value="SirA-like"/>
    <property type="match status" value="1"/>
</dbReference>
<protein>
    <submittedName>
        <fullName evidence="2">Sulfurtransferase TusA family protein</fullName>
    </submittedName>
</protein>
<evidence type="ECO:0000313" key="3">
    <source>
        <dbReference type="Proteomes" id="UP001139646"/>
    </source>
</evidence>
<keyword evidence="3" id="KW-1185">Reference proteome</keyword>
<dbReference type="Gene3D" id="3.30.110.40">
    <property type="entry name" value="TusA-like domain"/>
    <property type="match status" value="1"/>
</dbReference>
<dbReference type="CDD" id="cd00291">
    <property type="entry name" value="SirA_YedF_YeeD"/>
    <property type="match status" value="1"/>
</dbReference>
<gene>
    <name evidence="2" type="ORF">L3081_12795</name>
</gene>
<dbReference type="Proteomes" id="UP001139646">
    <property type="component" value="Unassembled WGS sequence"/>
</dbReference>
<evidence type="ECO:0000313" key="2">
    <source>
        <dbReference type="EMBL" id="MCI2284101.1"/>
    </source>
</evidence>
<comment type="caution">
    <text evidence="2">The sequence shown here is derived from an EMBL/GenBank/DDBJ whole genome shotgun (WGS) entry which is preliminary data.</text>
</comment>
<evidence type="ECO:0000259" key="1">
    <source>
        <dbReference type="Pfam" id="PF01206"/>
    </source>
</evidence>
<proteinExistence type="predicted"/>